<dbReference type="AlphaFoldDB" id="A0A6J5THV7"/>
<evidence type="ECO:0000313" key="1">
    <source>
        <dbReference type="EMBL" id="CAB4263506.1"/>
    </source>
</evidence>
<reference evidence="1 2" key="1">
    <citation type="submission" date="2020-05" db="EMBL/GenBank/DDBJ databases">
        <authorList>
            <person name="Campoy J."/>
            <person name="Schneeberger K."/>
            <person name="Spophaly S."/>
        </authorList>
    </citation>
    <scope>NUCLEOTIDE SEQUENCE [LARGE SCALE GENOMIC DNA]</scope>
    <source>
        <strain evidence="1">PruArmRojPasFocal</strain>
    </source>
</reference>
<dbReference type="EMBL" id="CAEKDK010000001">
    <property type="protein sequence ID" value="CAB4263506.1"/>
    <property type="molecule type" value="Genomic_DNA"/>
</dbReference>
<sequence length="72" mass="7538">MGWGKTSQPHVQTNRVGGWGKILAGHLLSKLNVGSGNTLVGHLQSKLHVGIGKATSEWETVQPQVQTNPAGG</sequence>
<organism evidence="1 2">
    <name type="scientific">Prunus armeniaca</name>
    <name type="common">Apricot</name>
    <name type="synonym">Armeniaca vulgaris</name>
    <dbReference type="NCBI Taxonomy" id="36596"/>
    <lineage>
        <taxon>Eukaryota</taxon>
        <taxon>Viridiplantae</taxon>
        <taxon>Streptophyta</taxon>
        <taxon>Embryophyta</taxon>
        <taxon>Tracheophyta</taxon>
        <taxon>Spermatophyta</taxon>
        <taxon>Magnoliopsida</taxon>
        <taxon>eudicotyledons</taxon>
        <taxon>Gunneridae</taxon>
        <taxon>Pentapetalae</taxon>
        <taxon>rosids</taxon>
        <taxon>fabids</taxon>
        <taxon>Rosales</taxon>
        <taxon>Rosaceae</taxon>
        <taxon>Amygdaloideae</taxon>
        <taxon>Amygdaleae</taxon>
        <taxon>Prunus</taxon>
    </lineage>
</organism>
<name>A0A6J5THV7_PRUAR</name>
<dbReference type="Proteomes" id="UP000507222">
    <property type="component" value="Unassembled WGS sequence"/>
</dbReference>
<proteinExistence type="predicted"/>
<evidence type="ECO:0000313" key="2">
    <source>
        <dbReference type="Proteomes" id="UP000507222"/>
    </source>
</evidence>
<accession>A0A6J5THV7</accession>
<protein>
    <submittedName>
        <fullName evidence="1">Uncharacterized protein</fullName>
    </submittedName>
</protein>
<gene>
    <name evidence="1" type="ORF">CURHAP_LOCUS3791</name>
</gene>